<sequence length="100" mass="11000">PVLDVDFGPDVPTAGQSVTFFFKTALQDPVPPTTTLTIQFTSGGKPLEIWALPSDEGQTQYMFNKTVLVPDQLPASFKIRVDLLDVISNTHYACVVFTRP</sequence>
<evidence type="ECO:0000313" key="1">
    <source>
        <dbReference type="EMBL" id="CAG8667556.1"/>
    </source>
</evidence>
<keyword evidence="2" id="KW-1185">Reference proteome</keyword>
<protein>
    <submittedName>
        <fullName evidence="1">270_t:CDS:1</fullName>
    </submittedName>
</protein>
<organism evidence="1 2">
    <name type="scientific">Scutellospora calospora</name>
    <dbReference type="NCBI Taxonomy" id="85575"/>
    <lineage>
        <taxon>Eukaryota</taxon>
        <taxon>Fungi</taxon>
        <taxon>Fungi incertae sedis</taxon>
        <taxon>Mucoromycota</taxon>
        <taxon>Glomeromycotina</taxon>
        <taxon>Glomeromycetes</taxon>
        <taxon>Diversisporales</taxon>
        <taxon>Gigasporaceae</taxon>
        <taxon>Scutellospora</taxon>
    </lineage>
</organism>
<accession>A0ACA9NP53</accession>
<gene>
    <name evidence="1" type="ORF">SCALOS_LOCUS9255</name>
</gene>
<name>A0ACA9NP53_9GLOM</name>
<dbReference type="EMBL" id="CAJVPM010027833">
    <property type="protein sequence ID" value="CAG8667556.1"/>
    <property type="molecule type" value="Genomic_DNA"/>
</dbReference>
<reference evidence="1" key="1">
    <citation type="submission" date="2021-06" db="EMBL/GenBank/DDBJ databases">
        <authorList>
            <person name="Kallberg Y."/>
            <person name="Tangrot J."/>
            <person name="Rosling A."/>
        </authorList>
    </citation>
    <scope>NUCLEOTIDE SEQUENCE</scope>
    <source>
        <strain evidence="1">AU212A</strain>
    </source>
</reference>
<comment type="caution">
    <text evidence="1">The sequence shown here is derived from an EMBL/GenBank/DDBJ whole genome shotgun (WGS) entry which is preliminary data.</text>
</comment>
<dbReference type="Proteomes" id="UP000789860">
    <property type="component" value="Unassembled WGS sequence"/>
</dbReference>
<evidence type="ECO:0000313" key="2">
    <source>
        <dbReference type="Proteomes" id="UP000789860"/>
    </source>
</evidence>
<feature type="non-terminal residue" evidence="1">
    <location>
        <position position="1"/>
    </location>
</feature>
<proteinExistence type="predicted"/>